<dbReference type="GO" id="GO:0032299">
    <property type="term" value="C:ribonuclease H2 complex"/>
    <property type="evidence" value="ECO:0007669"/>
    <property type="project" value="InterPro"/>
</dbReference>
<feature type="compositionally biased region" description="Polar residues" evidence="1">
    <location>
        <begin position="151"/>
        <end position="161"/>
    </location>
</feature>
<evidence type="ECO:0000313" key="3">
    <source>
        <dbReference type="EMBL" id="WVW83223.1"/>
    </source>
</evidence>
<dbReference type="STRING" id="1296100.A0A1B9FSK7"/>
<dbReference type="GeneID" id="30212928"/>
<feature type="compositionally biased region" description="Basic residues" evidence="1">
    <location>
        <begin position="131"/>
        <end position="142"/>
    </location>
</feature>
<feature type="region of interest" description="Disordered" evidence="1">
    <location>
        <begin position="1"/>
        <end position="64"/>
    </location>
</feature>
<feature type="compositionally biased region" description="Acidic residues" evidence="1">
    <location>
        <begin position="170"/>
        <end position="183"/>
    </location>
</feature>
<sequence>MSHPTTFIISPSPSVSPLPRSPSLSLLPFSLGPNSTPYSTTTAPTSSYFKPRPTPDGKSTHASFRGRTVVGQYVDIPKGWRGVILSTGKRPDRGGLLDISSGSGSTSKEEGSTTKGENGDVDMEEGTSLRRTTRQLPSRRRGTGQVALSKPRTSNRSQVNQSKKRFRLDSDDEDQEGEQEEEEHLGARITRTPSKRAKTAYTTPQKRSGDIPIPDIIVQEATPLKYPLPTPKKRLNQRRSSPSPVPMPKVTESMELVEEQIKVDDEVAKSEGEDESQTSHIINQDTSTSTFADDSDSDDKIQVKEEEDLIPSPSTEDDPPAFDVNPDSEPNIKIETETNTQLHQEDEIPTDTTYGPLRILRPTSTFEGFMLYTPDDPLIGFRADELNEGEDQKQNGGGMTFKEEQNEEEQKPVDPSGDSDSTIQVRKSWWRAGGAGEGGDEFVRGLGEWLGLVEVLNEPVYLEGLEEGEDEETMSKE</sequence>
<feature type="compositionally biased region" description="Basic and acidic residues" evidence="1">
    <location>
        <begin position="259"/>
        <end position="271"/>
    </location>
</feature>
<evidence type="ECO:0000313" key="4">
    <source>
        <dbReference type="Proteomes" id="UP000092730"/>
    </source>
</evidence>
<evidence type="ECO:0000256" key="1">
    <source>
        <dbReference type="SAM" id="MobiDB-lite"/>
    </source>
</evidence>
<reference evidence="3" key="4">
    <citation type="submission" date="2024-02" db="EMBL/GenBank/DDBJ databases">
        <title>Comparative genomics of Cryptococcus and Kwoniella reveals pathogenesis evolution and contrasting modes of karyotype evolution via chromosome fusion or intercentromeric recombination.</title>
        <authorList>
            <person name="Coelho M.A."/>
            <person name="David-Palma M."/>
            <person name="Shea T."/>
            <person name="Bowers K."/>
            <person name="McGinley-Smith S."/>
            <person name="Mohammad A.W."/>
            <person name="Gnirke A."/>
            <person name="Yurkov A.M."/>
            <person name="Nowrousian M."/>
            <person name="Sun S."/>
            <person name="Cuomo C.A."/>
            <person name="Heitman J."/>
        </authorList>
    </citation>
    <scope>NUCLEOTIDE SEQUENCE</scope>
    <source>
        <strain evidence="3">CBS 10118</strain>
    </source>
</reference>
<reference evidence="2" key="1">
    <citation type="submission" date="2013-07" db="EMBL/GenBank/DDBJ databases">
        <title>The Genome Sequence of Cryptococcus bestiolae CBS10118.</title>
        <authorList>
            <consortium name="The Broad Institute Genome Sequencing Platform"/>
            <person name="Cuomo C."/>
            <person name="Litvintseva A."/>
            <person name="Chen Y."/>
            <person name="Heitman J."/>
            <person name="Sun S."/>
            <person name="Springer D."/>
            <person name="Dromer F."/>
            <person name="Young S.K."/>
            <person name="Zeng Q."/>
            <person name="Gargeya S."/>
            <person name="Fitzgerald M."/>
            <person name="Abouelleil A."/>
            <person name="Alvarado L."/>
            <person name="Berlin A.M."/>
            <person name="Chapman S.B."/>
            <person name="Dewar J."/>
            <person name="Goldberg J."/>
            <person name="Griggs A."/>
            <person name="Gujja S."/>
            <person name="Hansen M."/>
            <person name="Howarth C."/>
            <person name="Imamovic A."/>
            <person name="Larimer J."/>
            <person name="McCowan C."/>
            <person name="Murphy C."/>
            <person name="Pearson M."/>
            <person name="Priest M."/>
            <person name="Roberts A."/>
            <person name="Saif S."/>
            <person name="Shea T."/>
            <person name="Sykes S."/>
            <person name="Wortman J."/>
            <person name="Nusbaum C."/>
            <person name="Birren B."/>
        </authorList>
    </citation>
    <scope>NUCLEOTIDE SEQUENCE [LARGE SCALE GENOMIC DNA]</scope>
    <source>
        <strain evidence="2">CBS 10118</strain>
    </source>
</reference>
<dbReference type="GO" id="GO:0006401">
    <property type="term" value="P:RNA catabolic process"/>
    <property type="evidence" value="ECO:0007669"/>
    <property type="project" value="InterPro"/>
</dbReference>
<dbReference type="EMBL" id="KI894026">
    <property type="protein sequence ID" value="OCF21751.1"/>
    <property type="molecule type" value="Genomic_DNA"/>
</dbReference>
<dbReference type="EMBL" id="CP144543">
    <property type="protein sequence ID" value="WVW83223.1"/>
    <property type="molecule type" value="Genomic_DNA"/>
</dbReference>
<proteinExistence type="predicted"/>
<gene>
    <name evidence="2" type="ORF">I302_08529</name>
    <name evidence="3" type="ORF">I302_105241</name>
</gene>
<dbReference type="AlphaFoldDB" id="A0A1B9FSK7"/>
<dbReference type="PANTHER" id="PTHR47204">
    <property type="entry name" value="OS02G0168900 PROTEIN"/>
    <property type="match status" value="1"/>
</dbReference>
<dbReference type="RefSeq" id="XP_019042821.1">
    <property type="nucleotide sequence ID" value="XM_019195108.1"/>
</dbReference>
<name>A0A1B9FSK7_9TREE</name>
<protein>
    <submittedName>
        <fullName evidence="2">Uncharacterized protein</fullName>
    </submittedName>
</protein>
<dbReference type="PANTHER" id="PTHR47204:SF1">
    <property type="entry name" value="RIBONUCLEASE H2 SUBUNIT C"/>
    <property type="match status" value="1"/>
</dbReference>
<feature type="compositionally biased region" description="Acidic residues" evidence="1">
    <location>
        <begin position="305"/>
        <end position="320"/>
    </location>
</feature>
<dbReference type="OrthoDB" id="6222486at2759"/>
<evidence type="ECO:0000313" key="2">
    <source>
        <dbReference type="EMBL" id="OCF21751.1"/>
    </source>
</evidence>
<feature type="region of interest" description="Disordered" evidence="1">
    <location>
        <begin position="385"/>
        <end position="437"/>
    </location>
</feature>
<dbReference type="VEuPathDB" id="FungiDB:I302_08529"/>
<dbReference type="KEGG" id="kbi:30212928"/>
<feature type="compositionally biased region" description="Low complexity" evidence="1">
    <location>
        <begin position="21"/>
        <end position="48"/>
    </location>
</feature>
<reference evidence="3" key="2">
    <citation type="submission" date="2013-07" db="EMBL/GenBank/DDBJ databases">
        <authorList>
            <consortium name="The Broad Institute Genome Sequencing Platform"/>
            <person name="Cuomo C."/>
            <person name="Litvintseva A."/>
            <person name="Chen Y."/>
            <person name="Heitman J."/>
            <person name="Sun S."/>
            <person name="Springer D."/>
            <person name="Dromer F."/>
            <person name="Young S.K."/>
            <person name="Zeng Q."/>
            <person name="Gargeya S."/>
            <person name="Fitzgerald M."/>
            <person name="Abouelleil A."/>
            <person name="Alvarado L."/>
            <person name="Berlin A.M."/>
            <person name="Chapman S.B."/>
            <person name="Dewar J."/>
            <person name="Goldberg J."/>
            <person name="Griggs A."/>
            <person name="Gujja S."/>
            <person name="Hansen M."/>
            <person name="Howarth C."/>
            <person name="Imamovic A."/>
            <person name="Larimer J."/>
            <person name="McCowan C."/>
            <person name="Murphy C."/>
            <person name="Pearson M."/>
            <person name="Priest M."/>
            <person name="Roberts A."/>
            <person name="Saif S."/>
            <person name="Shea T."/>
            <person name="Sykes S."/>
            <person name="Wortman J."/>
            <person name="Nusbaum C."/>
            <person name="Birren B."/>
        </authorList>
    </citation>
    <scope>NUCLEOTIDE SEQUENCE</scope>
    <source>
        <strain evidence="3">CBS 10118</strain>
    </source>
</reference>
<dbReference type="Pfam" id="PF08615">
    <property type="entry name" value="RNase_H2_suC"/>
    <property type="match status" value="1"/>
</dbReference>
<dbReference type="Gene3D" id="2.40.128.680">
    <property type="match status" value="1"/>
</dbReference>
<reference evidence="2" key="3">
    <citation type="submission" date="2014-01" db="EMBL/GenBank/DDBJ databases">
        <title>Evolution of pathogenesis and genome organization in the Tremellales.</title>
        <authorList>
            <person name="Cuomo C."/>
            <person name="Litvintseva A."/>
            <person name="Heitman J."/>
            <person name="Chen Y."/>
            <person name="Sun S."/>
            <person name="Springer D."/>
            <person name="Dromer F."/>
            <person name="Young S."/>
            <person name="Zeng Q."/>
            <person name="Chapman S."/>
            <person name="Gujja S."/>
            <person name="Saif S."/>
            <person name="Birren B."/>
        </authorList>
    </citation>
    <scope>NUCLEOTIDE SEQUENCE</scope>
    <source>
        <strain evidence="2">CBS 10118</strain>
    </source>
</reference>
<keyword evidence="4" id="KW-1185">Reference proteome</keyword>
<feature type="compositionally biased region" description="Basic and acidic residues" evidence="1">
    <location>
        <begin position="401"/>
        <end position="412"/>
    </location>
</feature>
<dbReference type="InterPro" id="IPR013924">
    <property type="entry name" value="RNase_H2_suC"/>
</dbReference>
<dbReference type="Proteomes" id="UP000092730">
    <property type="component" value="Chromosome 3"/>
</dbReference>
<feature type="region of interest" description="Disordered" evidence="1">
    <location>
        <begin position="86"/>
        <end position="358"/>
    </location>
</feature>
<dbReference type="CDD" id="cd09271">
    <property type="entry name" value="RNase_H2-C"/>
    <property type="match status" value="1"/>
</dbReference>
<accession>A0A1B9FSK7</accession>
<organism evidence="2">
    <name type="scientific">Kwoniella bestiolae CBS 10118</name>
    <dbReference type="NCBI Taxonomy" id="1296100"/>
    <lineage>
        <taxon>Eukaryota</taxon>
        <taxon>Fungi</taxon>
        <taxon>Dikarya</taxon>
        <taxon>Basidiomycota</taxon>
        <taxon>Agaricomycotina</taxon>
        <taxon>Tremellomycetes</taxon>
        <taxon>Tremellales</taxon>
        <taxon>Cryptococcaceae</taxon>
        <taxon>Kwoniella</taxon>
    </lineage>
</organism>